<organism evidence="2 3">
    <name type="scientific">Vitrella brassicaformis (strain CCMP3155)</name>
    <dbReference type="NCBI Taxonomy" id="1169540"/>
    <lineage>
        <taxon>Eukaryota</taxon>
        <taxon>Sar</taxon>
        <taxon>Alveolata</taxon>
        <taxon>Colpodellida</taxon>
        <taxon>Vitrellaceae</taxon>
        <taxon>Vitrella</taxon>
    </lineage>
</organism>
<evidence type="ECO:0000313" key="3">
    <source>
        <dbReference type="Proteomes" id="UP000041254"/>
    </source>
</evidence>
<keyword evidence="3" id="KW-1185">Reference proteome</keyword>
<accession>A0A0G4EU71</accession>
<gene>
    <name evidence="2" type="ORF">Vbra_13288</name>
</gene>
<feature type="compositionally biased region" description="Low complexity" evidence="1">
    <location>
        <begin position="193"/>
        <end position="202"/>
    </location>
</feature>
<evidence type="ECO:0000256" key="1">
    <source>
        <dbReference type="SAM" id="MobiDB-lite"/>
    </source>
</evidence>
<dbReference type="Gene3D" id="3.80.10.10">
    <property type="entry name" value="Ribonuclease Inhibitor"/>
    <property type="match status" value="1"/>
</dbReference>
<dbReference type="VEuPathDB" id="CryptoDB:Vbra_13288"/>
<feature type="region of interest" description="Disordered" evidence="1">
    <location>
        <begin position="145"/>
        <end position="169"/>
    </location>
</feature>
<dbReference type="Proteomes" id="UP000041254">
    <property type="component" value="Unassembled WGS sequence"/>
</dbReference>
<dbReference type="InParanoid" id="A0A0G4EU71"/>
<dbReference type="EMBL" id="CDMY01000311">
    <property type="protein sequence ID" value="CEM01822.1"/>
    <property type="molecule type" value="Genomic_DNA"/>
</dbReference>
<dbReference type="AlphaFoldDB" id="A0A0G4EU71"/>
<evidence type="ECO:0000313" key="2">
    <source>
        <dbReference type="EMBL" id="CEM01822.1"/>
    </source>
</evidence>
<sequence length="881" mass="97244">MAIRQFWWFWRRKAFPTAEQREQRTRKRCNSIHSTSWRGRWWRWWSVCPAWQWHLWSPDLRACADGGVSKVQEDFNRISMLFERIQSKWSADPSRAAQELLHGRTDVQCELSAVASSLSRIDALLDTPAEDKLVGAGGAVDIAEASEAHDTSTPVGVGGPMDVGDTNEGLDASNSVCVSEVKRARLEGHSGHHAAAAAASRGGVSGGPELDGQTQDHQQQQQQQQVVCGPCLCSLEGPLLCEMASFLTTIEATVLCRLCKDISSKADYTANTHTTEGKTDDTPFGIYRNLTIAKDERLTWQRLDWAPCSHLREKLGHVTTACIRDRDDATICVNGGRLSFVTTCLEASKASLKHICTTGFIDREHAPLPPRPAVAFDKLTTLHVTSSPWIRHFRESNWTFPSLVDLRVTDTTHTELRDVAHIVRSAPQLRTLTAASSWDKIGGKGSDLCEFASALKQCPHLTTIRGLAIENSNTHSNHCSHLTDLQEALDTHWGKEENGGVKRTIEFVYDHPTISTSFGDETRPLHAFLTWARRVGVAIEWRLGEVFFLDCSKGASSSVGPPAVRGPVADVVKDAASKAKIVYLYLGGTPLHHSWKDLLTFADAGILEIWEDANGSATIEGIPIWLLEVDDNGNNVRFPKVDYLNVSLAHVGDDDARPEEAWHLPTAPNSLTRLLGSLRGVTSVEFTTSSLSAVCECLPPMSTDKLDVLEVCVAAHLTELPDPIPQYPLPTVHRLVVPTRWGAAVSKAAALSCMRLALLTHAHEAEFEFYIASDQFDFHRDYGELEGGDEAEDDEDEDAVWERERELRQATEQHGKGCMRALATECYEVVKGGYQLTDVDVGCHVEHNETTMQLMSYGHLQLKVLAKGAIAGGEDRGVMTD</sequence>
<protein>
    <submittedName>
        <fullName evidence="2">Uncharacterized protein</fullName>
    </submittedName>
</protein>
<name>A0A0G4EU71_VITBC</name>
<reference evidence="2 3" key="1">
    <citation type="submission" date="2014-11" db="EMBL/GenBank/DDBJ databases">
        <authorList>
            <person name="Zhu J."/>
            <person name="Qi W."/>
            <person name="Song R."/>
        </authorList>
    </citation>
    <scope>NUCLEOTIDE SEQUENCE [LARGE SCALE GENOMIC DNA]</scope>
</reference>
<dbReference type="InterPro" id="IPR032675">
    <property type="entry name" value="LRR_dom_sf"/>
</dbReference>
<proteinExistence type="predicted"/>
<dbReference type="PhylomeDB" id="A0A0G4EU71"/>
<feature type="region of interest" description="Disordered" evidence="1">
    <location>
        <begin position="188"/>
        <end position="218"/>
    </location>
</feature>